<accession>A0A3A8Q744</accession>
<evidence type="ECO:0000313" key="2">
    <source>
        <dbReference type="Proteomes" id="UP000267003"/>
    </source>
</evidence>
<dbReference type="Proteomes" id="UP000267003">
    <property type="component" value="Unassembled WGS sequence"/>
</dbReference>
<proteinExistence type="predicted"/>
<dbReference type="EMBL" id="RAWK01000105">
    <property type="protein sequence ID" value="RKH64457.1"/>
    <property type="molecule type" value="Genomic_DNA"/>
</dbReference>
<keyword evidence="2" id="KW-1185">Reference proteome</keyword>
<organism evidence="1 2">
    <name type="scientific">Corallococcus aberystwythensis</name>
    <dbReference type="NCBI Taxonomy" id="2316722"/>
    <lineage>
        <taxon>Bacteria</taxon>
        <taxon>Pseudomonadati</taxon>
        <taxon>Myxococcota</taxon>
        <taxon>Myxococcia</taxon>
        <taxon>Myxococcales</taxon>
        <taxon>Cystobacterineae</taxon>
        <taxon>Myxococcaceae</taxon>
        <taxon>Corallococcus</taxon>
    </lineage>
</organism>
<gene>
    <name evidence="1" type="ORF">D7W81_18555</name>
</gene>
<name>A0A3A8Q744_9BACT</name>
<dbReference type="AlphaFoldDB" id="A0A3A8Q744"/>
<sequence length="317" mass="33952">MRQPLPTGEPQRFAFDAACDETGLSWNPPATEGLAFSAAMGERTAPLAWRVDFTTRSIKKFDLSSLPGGAPVEGKEGPSLVQLGFDTQGRPQALVADVYVQRTPESGEGGGRFLTFEGQRYPVADGSSNAENAPGLAFAYRMEGAAWKRIETKVSSFGSQDAPDVSELDAAKKMLDQTVSSSGALPGKPSDKALAHTLETTLIEDPTDEEAWRTLPTPGAVLHYRVARDPEDDSNFASLPLRWERDGALVSPEPLAAQQGERLMLQARGAMVLIVSLSEAGRTAQVFDSQTQKSLVRVQGVDAPTLWPQPTSPAATP</sequence>
<comment type="caution">
    <text evidence="1">The sequence shown here is derived from an EMBL/GenBank/DDBJ whole genome shotgun (WGS) entry which is preliminary data.</text>
</comment>
<protein>
    <submittedName>
        <fullName evidence="1">Uncharacterized protein</fullName>
    </submittedName>
</protein>
<reference evidence="2" key="1">
    <citation type="submission" date="2018-09" db="EMBL/GenBank/DDBJ databases">
        <authorList>
            <person name="Livingstone P.G."/>
            <person name="Whitworth D.E."/>
        </authorList>
    </citation>
    <scope>NUCLEOTIDE SEQUENCE [LARGE SCALE GENOMIC DNA]</scope>
    <source>
        <strain evidence="2">AB050A</strain>
    </source>
</reference>
<evidence type="ECO:0000313" key="1">
    <source>
        <dbReference type="EMBL" id="RKH64457.1"/>
    </source>
</evidence>